<dbReference type="InterPro" id="IPR052700">
    <property type="entry name" value="Carb_kinase_PfkB-like"/>
</dbReference>
<dbReference type="GO" id="GO:0016301">
    <property type="term" value="F:kinase activity"/>
    <property type="evidence" value="ECO:0007669"/>
    <property type="project" value="UniProtKB-KW"/>
</dbReference>
<comment type="caution">
    <text evidence="5">The sequence shown here is derived from an EMBL/GenBank/DDBJ whole genome shotgun (WGS) entry which is preliminary data.</text>
</comment>
<accession>A0A4Q7MDK4</accession>
<evidence type="ECO:0000256" key="1">
    <source>
        <dbReference type="ARBA" id="ARBA00010688"/>
    </source>
</evidence>
<dbReference type="RefSeq" id="WP_130544288.1">
    <property type="nucleotide sequence ID" value="NZ_CP042431.1"/>
</dbReference>
<evidence type="ECO:0000256" key="2">
    <source>
        <dbReference type="ARBA" id="ARBA00022679"/>
    </source>
</evidence>
<dbReference type="SUPFAM" id="SSF53613">
    <property type="entry name" value="Ribokinase-like"/>
    <property type="match status" value="1"/>
</dbReference>
<dbReference type="OrthoDB" id="9813569at2"/>
<organism evidence="5 6">
    <name type="scientific">Pseudobacter ginsenosidimutans</name>
    <dbReference type="NCBI Taxonomy" id="661488"/>
    <lineage>
        <taxon>Bacteria</taxon>
        <taxon>Pseudomonadati</taxon>
        <taxon>Bacteroidota</taxon>
        <taxon>Chitinophagia</taxon>
        <taxon>Chitinophagales</taxon>
        <taxon>Chitinophagaceae</taxon>
        <taxon>Pseudobacter</taxon>
    </lineage>
</organism>
<dbReference type="Gene3D" id="3.40.1190.20">
    <property type="match status" value="1"/>
</dbReference>
<reference evidence="5 6" key="1">
    <citation type="submission" date="2019-02" db="EMBL/GenBank/DDBJ databases">
        <title>Genomic Encyclopedia of Type Strains, Phase IV (KMG-IV): sequencing the most valuable type-strain genomes for metagenomic binning, comparative biology and taxonomic classification.</title>
        <authorList>
            <person name="Goeker M."/>
        </authorList>
    </citation>
    <scope>NUCLEOTIDE SEQUENCE [LARGE SCALE GENOMIC DNA]</scope>
    <source>
        <strain evidence="5 6">DSM 18116</strain>
    </source>
</reference>
<evidence type="ECO:0000259" key="4">
    <source>
        <dbReference type="Pfam" id="PF00294"/>
    </source>
</evidence>
<dbReference type="Proteomes" id="UP000293874">
    <property type="component" value="Unassembled WGS sequence"/>
</dbReference>
<dbReference type="PANTHER" id="PTHR43320:SF2">
    <property type="entry name" value="2-DEHYDRO-3-DEOXYGLUCONOKINASE_2-DEHYDRO-3-DEOXYGALACTONOKINASE"/>
    <property type="match status" value="1"/>
</dbReference>
<comment type="similarity">
    <text evidence="1">Belongs to the carbohydrate kinase PfkB family.</text>
</comment>
<dbReference type="PANTHER" id="PTHR43320">
    <property type="entry name" value="SUGAR KINASE"/>
    <property type="match status" value="1"/>
</dbReference>
<dbReference type="Pfam" id="PF00294">
    <property type="entry name" value="PfkB"/>
    <property type="match status" value="1"/>
</dbReference>
<keyword evidence="3 5" id="KW-0418">Kinase</keyword>
<dbReference type="CDD" id="cd01166">
    <property type="entry name" value="KdgK"/>
    <property type="match status" value="1"/>
</dbReference>
<sequence length="340" mass="37299">MNKKVCCFGELLLRLSPALNRQWIHEASMPVFVGGAELNVATALARWKVPVEYSTALPDNYLAREICEHIEEKGISTKPVHFSGSRIGTYYLPQGTDLKNGGVIYDRAHSSFGSLKPGMIDWDEVLRDARWFHFSAISPALTEQVAAVCREGAAAAAAKGITVSIDLNHRASLWKYGKKPVEVMPSLVEYCDVVMGNIWAANSLLGIPVDPEIHLHGSKQDFLEHAGRTALAIHKQFPKVKTIANTFRFDHGEGGVLYYASLDTAGHQHHSPELVASKIVDKVGSGDCFMAGLIYGLYHRRDPQEVIDTAAAAAFGKLMEKGDATSQDMETIKKRTSKHG</sequence>
<evidence type="ECO:0000313" key="5">
    <source>
        <dbReference type="EMBL" id="RZS65048.1"/>
    </source>
</evidence>
<dbReference type="InterPro" id="IPR011611">
    <property type="entry name" value="PfkB_dom"/>
</dbReference>
<dbReference type="InterPro" id="IPR029056">
    <property type="entry name" value="Ribokinase-like"/>
</dbReference>
<proteinExistence type="inferred from homology"/>
<dbReference type="AlphaFoldDB" id="A0A4Q7MDK4"/>
<gene>
    <name evidence="5" type="ORF">EV199_5802</name>
</gene>
<evidence type="ECO:0000256" key="3">
    <source>
        <dbReference type="ARBA" id="ARBA00022777"/>
    </source>
</evidence>
<feature type="domain" description="Carbohydrate kinase PfkB" evidence="4">
    <location>
        <begin position="3"/>
        <end position="325"/>
    </location>
</feature>
<evidence type="ECO:0000313" key="6">
    <source>
        <dbReference type="Proteomes" id="UP000293874"/>
    </source>
</evidence>
<keyword evidence="6" id="KW-1185">Reference proteome</keyword>
<dbReference type="EMBL" id="SGXA01000006">
    <property type="protein sequence ID" value="RZS65048.1"/>
    <property type="molecule type" value="Genomic_DNA"/>
</dbReference>
<protein>
    <submittedName>
        <fullName evidence="5">2-dehydro-3-deoxygluconokinase</fullName>
    </submittedName>
</protein>
<name>A0A4Q7MDK4_9BACT</name>
<keyword evidence="2" id="KW-0808">Transferase</keyword>